<dbReference type="EMBL" id="KI517809">
    <property type="protein sequence ID" value="ESQ30526.1"/>
    <property type="molecule type" value="Genomic_DNA"/>
</dbReference>
<accession>V4MGV3</accession>
<evidence type="ECO:0000259" key="2">
    <source>
        <dbReference type="SMART" id="SM00256"/>
    </source>
</evidence>
<dbReference type="SMART" id="SM00256">
    <property type="entry name" value="FBOX"/>
    <property type="match status" value="1"/>
</dbReference>
<feature type="compositionally biased region" description="Polar residues" evidence="1">
    <location>
        <begin position="384"/>
        <end position="395"/>
    </location>
</feature>
<dbReference type="InterPro" id="IPR017451">
    <property type="entry name" value="F-box-assoc_interact_dom"/>
</dbReference>
<dbReference type="AlphaFoldDB" id="V4MGV3"/>
<gene>
    <name evidence="3" type="ORF">EUTSA_v10012205mg</name>
</gene>
<organism evidence="3 4">
    <name type="scientific">Eutrema salsugineum</name>
    <name type="common">Saltwater cress</name>
    <name type="synonym">Sisymbrium salsugineum</name>
    <dbReference type="NCBI Taxonomy" id="72664"/>
    <lineage>
        <taxon>Eukaryota</taxon>
        <taxon>Viridiplantae</taxon>
        <taxon>Streptophyta</taxon>
        <taxon>Embryophyta</taxon>
        <taxon>Tracheophyta</taxon>
        <taxon>Spermatophyta</taxon>
        <taxon>Magnoliopsida</taxon>
        <taxon>eudicotyledons</taxon>
        <taxon>Gunneridae</taxon>
        <taxon>Pentapetalae</taxon>
        <taxon>rosids</taxon>
        <taxon>malvids</taxon>
        <taxon>Brassicales</taxon>
        <taxon>Brassicaceae</taxon>
        <taxon>Eutremeae</taxon>
        <taxon>Eutrema</taxon>
    </lineage>
</organism>
<proteinExistence type="predicted"/>
<dbReference type="InterPro" id="IPR036047">
    <property type="entry name" value="F-box-like_dom_sf"/>
</dbReference>
<dbReference type="SUPFAM" id="SSF81383">
    <property type="entry name" value="F-box domain"/>
    <property type="match status" value="1"/>
</dbReference>
<sequence length="417" mass="48817">MIRGENTDSIPIDLVNEILSRLPAKSIARFHCVSKLWSSMILRPYFTDLFLTRSSARPPCLLFAVQLDVDGDEWCFFTSSQPQNPYDEESSSLVVTADRHMQFLGDNTWLETCGYASGLICFCRHRPDDKRTLIFNPSTGQYTSLPIPKKWIYLRSYLGFDPIEKQFKVLSIRDPNPNYDEKGFQYEILTLGTRNVLWRKIHCPLNHFPNRSSEGICINGILYYLGEYIFSDKAYERRYVLVCFDVRSEKFKFINRDFIYGGYHPELVNYKGKLGVFTLTYDYYPGTRRSVKLYLSILKNDEKPESEWSEYIYTFWENQFPKCNGYEFWENPIIGVTATVEIEYTSVQVFVDYVEDLKFLTMKTTYNAATSIAPPEQKRDEPKSTSSKAHQQQQDGRMFESINKFDSLRLLDDDDFT</sequence>
<dbReference type="CDD" id="cd22157">
    <property type="entry name" value="F-box_AtFBW1-like"/>
    <property type="match status" value="1"/>
</dbReference>
<dbReference type="InterPro" id="IPR013187">
    <property type="entry name" value="F-box-assoc_dom_typ3"/>
</dbReference>
<dbReference type="NCBIfam" id="TIGR01640">
    <property type="entry name" value="F_box_assoc_1"/>
    <property type="match status" value="1"/>
</dbReference>
<dbReference type="Gramene" id="ESQ30526">
    <property type="protein sequence ID" value="ESQ30526"/>
    <property type="gene ID" value="EUTSA_v10012205mg"/>
</dbReference>
<reference evidence="3 4" key="1">
    <citation type="journal article" date="2013" name="Front. Plant Sci.">
        <title>The Reference Genome of the Halophytic Plant Eutrema salsugineum.</title>
        <authorList>
            <person name="Yang R."/>
            <person name="Jarvis D.E."/>
            <person name="Chen H."/>
            <person name="Beilstein M.A."/>
            <person name="Grimwood J."/>
            <person name="Jenkins J."/>
            <person name="Shu S."/>
            <person name="Prochnik S."/>
            <person name="Xin M."/>
            <person name="Ma C."/>
            <person name="Schmutz J."/>
            <person name="Wing R.A."/>
            <person name="Mitchell-Olds T."/>
            <person name="Schumaker K.S."/>
            <person name="Wang X."/>
        </authorList>
    </citation>
    <scope>NUCLEOTIDE SEQUENCE [LARGE SCALE GENOMIC DNA]</scope>
</reference>
<dbReference type="eggNOG" id="ENOG502SNHU">
    <property type="taxonomic scope" value="Eukaryota"/>
</dbReference>
<evidence type="ECO:0000313" key="4">
    <source>
        <dbReference type="Proteomes" id="UP000030689"/>
    </source>
</evidence>
<protein>
    <recommendedName>
        <fullName evidence="2">F-box domain-containing protein</fullName>
    </recommendedName>
</protein>
<dbReference type="InterPro" id="IPR001810">
    <property type="entry name" value="F-box_dom"/>
</dbReference>
<dbReference type="KEGG" id="eus:EUTSA_v10012205mg"/>
<feature type="domain" description="F-box" evidence="2">
    <location>
        <begin position="10"/>
        <end position="50"/>
    </location>
</feature>
<evidence type="ECO:0000256" key="1">
    <source>
        <dbReference type="SAM" id="MobiDB-lite"/>
    </source>
</evidence>
<evidence type="ECO:0000313" key="3">
    <source>
        <dbReference type="EMBL" id="ESQ30526.1"/>
    </source>
</evidence>
<feature type="region of interest" description="Disordered" evidence="1">
    <location>
        <begin position="371"/>
        <end position="398"/>
    </location>
</feature>
<dbReference type="Proteomes" id="UP000030689">
    <property type="component" value="Unassembled WGS sequence"/>
</dbReference>
<name>V4MGV3_EUTSA</name>
<keyword evidence="4" id="KW-1185">Reference proteome</keyword>
<dbReference type="OrthoDB" id="5314306at2759"/>
<dbReference type="OMA" id="EFKMAND"/>
<dbReference type="Pfam" id="PF08268">
    <property type="entry name" value="FBA_3"/>
    <property type="match status" value="1"/>
</dbReference>
<dbReference type="PANTHER" id="PTHR31111">
    <property type="entry name" value="BNAA05G37150D PROTEIN-RELATED"/>
    <property type="match status" value="1"/>
</dbReference>
<dbReference type="Pfam" id="PF00646">
    <property type="entry name" value="F-box"/>
    <property type="match status" value="1"/>
</dbReference>
<dbReference type="PANTHER" id="PTHR31111:SF130">
    <property type="entry name" value="F-BOX ASSOCIATED UBIQUITINATION EFFECTOR FAMILY PROTEIN"/>
    <property type="match status" value="1"/>
</dbReference>